<evidence type="ECO:0000313" key="3">
    <source>
        <dbReference type="Proteomes" id="UP000598820"/>
    </source>
</evidence>
<feature type="active site" evidence="1">
    <location>
        <position position="47"/>
    </location>
</feature>
<dbReference type="SUPFAM" id="SSF54506">
    <property type="entry name" value="Diaminopimelate epimerase-like"/>
    <property type="match status" value="1"/>
</dbReference>
<evidence type="ECO:0000256" key="1">
    <source>
        <dbReference type="PIRSR" id="PIRSR016184-1"/>
    </source>
</evidence>
<dbReference type="NCBIfam" id="TIGR00654">
    <property type="entry name" value="PhzF_family"/>
    <property type="match status" value="1"/>
</dbReference>
<dbReference type="PANTHER" id="PTHR13774">
    <property type="entry name" value="PHENAZINE BIOSYNTHESIS PROTEIN"/>
    <property type="match status" value="1"/>
</dbReference>
<dbReference type="GO" id="GO:0005737">
    <property type="term" value="C:cytoplasm"/>
    <property type="evidence" value="ECO:0007669"/>
    <property type="project" value="TreeGrafter"/>
</dbReference>
<comment type="caution">
    <text evidence="2">The sequence shown here is derived from an EMBL/GenBank/DDBJ whole genome shotgun (WGS) entry which is preliminary data.</text>
</comment>
<dbReference type="GO" id="GO:0016853">
    <property type="term" value="F:isomerase activity"/>
    <property type="evidence" value="ECO:0007669"/>
    <property type="project" value="TreeGrafter"/>
</dbReference>
<dbReference type="Gene3D" id="3.10.310.10">
    <property type="entry name" value="Diaminopimelate Epimerase, Chain A, domain 1"/>
    <property type="match status" value="2"/>
</dbReference>
<accession>A0A926XZA5</accession>
<organism evidence="2 3">
    <name type="scientific">Spirosoma profusum</name>
    <dbReference type="NCBI Taxonomy" id="2771354"/>
    <lineage>
        <taxon>Bacteria</taxon>
        <taxon>Pseudomonadati</taxon>
        <taxon>Bacteroidota</taxon>
        <taxon>Cytophagia</taxon>
        <taxon>Cytophagales</taxon>
        <taxon>Cytophagaceae</taxon>
        <taxon>Spirosoma</taxon>
    </lineage>
</organism>
<proteinExistence type="predicted"/>
<dbReference type="EMBL" id="JACWZY010000019">
    <property type="protein sequence ID" value="MBD2703075.1"/>
    <property type="molecule type" value="Genomic_DNA"/>
</dbReference>
<sequence>MPRLTIPVVQAFVDAGRGGNPAGVVLNADAFDPATRQRIATRVSLSETAFVSASIVADFKLEFFTPVRQIAQCGHATIATFSYLAQQGMLKEGHNSMETVDGVRGIRLEDNQAFMEQRAPTFTPPDQVIADLSTQQILDSLRLSATDLIDGQVPVVVNTGNSFMIVPLRSAGAVRNVAPDLDAIERISEQLDLVGYYVFSPDVQQSGRDAGARMFAPRYGISEEAATGMAAGPLACYLFRYIQSPKTTFLVEQGHLMPSPSPSVLTAQLYLDQHTITSLWVGGRAATSHSIDIDY</sequence>
<dbReference type="AlphaFoldDB" id="A0A926XZA5"/>
<keyword evidence="3" id="KW-1185">Reference proteome</keyword>
<dbReference type="PIRSF" id="PIRSF016184">
    <property type="entry name" value="PhzC_PhzF"/>
    <property type="match status" value="1"/>
</dbReference>
<reference evidence="2" key="1">
    <citation type="submission" date="2020-09" db="EMBL/GenBank/DDBJ databases">
        <authorList>
            <person name="Kim M.K."/>
        </authorList>
    </citation>
    <scope>NUCLEOTIDE SEQUENCE</scope>
    <source>
        <strain evidence="2">BT702</strain>
    </source>
</reference>
<evidence type="ECO:0000313" key="2">
    <source>
        <dbReference type="EMBL" id="MBD2703075.1"/>
    </source>
</evidence>
<dbReference type="RefSeq" id="WP_190888922.1">
    <property type="nucleotide sequence ID" value="NZ_JACWZY010000019.1"/>
</dbReference>
<dbReference type="Proteomes" id="UP000598820">
    <property type="component" value="Unassembled WGS sequence"/>
</dbReference>
<dbReference type="InterPro" id="IPR003719">
    <property type="entry name" value="Phenazine_PhzF-like"/>
</dbReference>
<dbReference type="Pfam" id="PF02567">
    <property type="entry name" value="PhzC-PhzF"/>
    <property type="match status" value="1"/>
</dbReference>
<gene>
    <name evidence="2" type="ORF">IC229_20680</name>
</gene>
<name>A0A926XZA5_9BACT</name>
<protein>
    <submittedName>
        <fullName evidence="2">PhzF family phenazine biosynthesis protein</fullName>
    </submittedName>
</protein>